<reference evidence="2 3" key="1">
    <citation type="journal article" date="2023" name="Plants (Basel)">
        <title>Bridging the Gap: Combining Genomics and Transcriptomics Approaches to Understand Stylosanthes scabra, an Orphan Legume from the Brazilian Caatinga.</title>
        <authorList>
            <person name="Ferreira-Neto J.R.C."/>
            <person name="da Silva M.D."/>
            <person name="Binneck E."/>
            <person name="de Melo N.F."/>
            <person name="da Silva R.H."/>
            <person name="de Melo A.L.T.M."/>
            <person name="Pandolfi V."/>
            <person name="Bustamante F.O."/>
            <person name="Brasileiro-Vidal A.C."/>
            <person name="Benko-Iseppon A.M."/>
        </authorList>
    </citation>
    <scope>NUCLEOTIDE SEQUENCE [LARGE SCALE GENOMIC DNA]</scope>
    <source>
        <tissue evidence="2">Leaves</tissue>
    </source>
</reference>
<dbReference type="Proteomes" id="UP001341840">
    <property type="component" value="Unassembled WGS sequence"/>
</dbReference>
<evidence type="ECO:0000313" key="2">
    <source>
        <dbReference type="EMBL" id="MED6188423.1"/>
    </source>
</evidence>
<protein>
    <submittedName>
        <fullName evidence="2">Uncharacterized protein</fullName>
    </submittedName>
</protein>
<sequence>FLQHQVSVEPTLSLLESRFEEDLHYNRGTGAEDDGNNTDSAEDDSNKADPSLLSIAVTPIASCSKLHVVVAPSSGKSEVFEAVGPIVSPAVLMAAQFTMIMGRQRISARG</sequence>
<gene>
    <name evidence="2" type="ORF">PIB30_085785</name>
</gene>
<organism evidence="2 3">
    <name type="scientific">Stylosanthes scabra</name>
    <dbReference type="NCBI Taxonomy" id="79078"/>
    <lineage>
        <taxon>Eukaryota</taxon>
        <taxon>Viridiplantae</taxon>
        <taxon>Streptophyta</taxon>
        <taxon>Embryophyta</taxon>
        <taxon>Tracheophyta</taxon>
        <taxon>Spermatophyta</taxon>
        <taxon>Magnoliopsida</taxon>
        <taxon>eudicotyledons</taxon>
        <taxon>Gunneridae</taxon>
        <taxon>Pentapetalae</taxon>
        <taxon>rosids</taxon>
        <taxon>fabids</taxon>
        <taxon>Fabales</taxon>
        <taxon>Fabaceae</taxon>
        <taxon>Papilionoideae</taxon>
        <taxon>50 kb inversion clade</taxon>
        <taxon>dalbergioids sensu lato</taxon>
        <taxon>Dalbergieae</taxon>
        <taxon>Pterocarpus clade</taxon>
        <taxon>Stylosanthes</taxon>
    </lineage>
</organism>
<evidence type="ECO:0000256" key="1">
    <source>
        <dbReference type="SAM" id="MobiDB-lite"/>
    </source>
</evidence>
<name>A0ABU6WWA4_9FABA</name>
<accession>A0ABU6WWA4</accession>
<comment type="caution">
    <text evidence="2">The sequence shown here is derived from an EMBL/GenBank/DDBJ whole genome shotgun (WGS) entry which is preliminary data.</text>
</comment>
<feature type="compositionally biased region" description="Acidic residues" evidence="1">
    <location>
        <begin position="31"/>
        <end position="43"/>
    </location>
</feature>
<evidence type="ECO:0000313" key="3">
    <source>
        <dbReference type="Proteomes" id="UP001341840"/>
    </source>
</evidence>
<dbReference type="EMBL" id="JASCZI010182686">
    <property type="protein sequence ID" value="MED6188423.1"/>
    <property type="molecule type" value="Genomic_DNA"/>
</dbReference>
<keyword evidence="3" id="KW-1185">Reference proteome</keyword>
<feature type="non-terminal residue" evidence="2">
    <location>
        <position position="1"/>
    </location>
</feature>
<proteinExistence type="predicted"/>
<feature type="region of interest" description="Disordered" evidence="1">
    <location>
        <begin position="23"/>
        <end position="49"/>
    </location>
</feature>